<evidence type="ECO:0000256" key="2">
    <source>
        <dbReference type="ARBA" id="ARBA00023043"/>
    </source>
</evidence>
<comment type="caution">
    <text evidence="4">The sequence shown here is derived from an EMBL/GenBank/DDBJ whole genome shotgun (WGS) entry which is preliminary data.</text>
</comment>
<dbReference type="PANTHER" id="PTHR24193:SF121">
    <property type="entry name" value="ADA2A-CONTAINING COMPLEX COMPONENT 3, ISOFORM D"/>
    <property type="match status" value="1"/>
</dbReference>
<feature type="repeat" description="ANK" evidence="3">
    <location>
        <begin position="177"/>
        <end position="198"/>
    </location>
</feature>
<proteinExistence type="predicted"/>
<dbReference type="AlphaFoldDB" id="A0A368H885"/>
<organism evidence="4 5">
    <name type="scientific">Ancylostoma caninum</name>
    <name type="common">Dog hookworm</name>
    <dbReference type="NCBI Taxonomy" id="29170"/>
    <lineage>
        <taxon>Eukaryota</taxon>
        <taxon>Metazoa</taxon>
        <taxon>Ecdysozoa</taxon>
        <taxon>Nematoda</taxon>
        <taxon>Chromadorea</taxon>
        <taxon>Rhabditida</taxon>
        <taxon>Rhabditina</taxon>
        <taxon>Rhabditomorpha</taxon>
        <taxon>Strongyloidea</taxon>
        <taxon>Ancylostomatidae</taxon>
        <taxon>Ancylostomatinae</taxon>
        <taxon>Ancylostoma</taxon>
    </lineage>
</organism>
<feature type="repeat" description="ANK" evidence="3">
    <location>
        <begin position="110"/>
        <end position="132"/>
    </location>
</feature>
<reference evidence="4 5" key="1">
    <citation type="submission" date="2014-10" db="EMBL/GenBank/DDBJ databases">
        <title>Draft genome of the hookworm Ancylostoma caninum.</title>
        <authorList>
            <person name="Mitreva M."/>
        </authorList>
    </citation>
    <scope>NUCLEOTIDE SEQUENCE [LARGE SCALE GENOMIC DNA]</scope>
    <source>
        <strain evidence="4 5">Baltimore</strain>
    </source>
</reference>
<dbReference type="InterPro" id="IPR002110">
    <property type="entry name" value="Ankyrin_rpt"/>
</dbReference>
<keyword evidence="1" id="KW-0677">Repeat</keyword>
<feature type="repeat" description="ANK" evidence="3">
    <location>
        <begin position="211"/>
        <end position="243"/>
    </location>
</feature>
<dbReference type="PANTHER" id="PTHR24193">
    <property type="entry name" value="ANKYRIN REPEAT PROTEIN"/>
    <property type="match status" value="1"/>
</dbReference>
<feature type="repeat" description="ANK" evidence="3">
    <location>
        <begin position="144"/>
        <end position="176"/>
    </location>
</feature>
<dbReference type="SMART" id="SM00248">
    <property type="entry name" value="ANK"/>
    <property type="match status" value="4"/>
</dbReference>
<evidence type="ECO:0000256" key="3">
    <source>
        <dbReference type="PROSITE-ProRule" id="PRU00023"/>
    </source>
</evidence>
<gene>
    <name evidence="4" type="ORF">ANCCAN_02446</name>
</gene>
<dbReference type="PRINTS" id="PR01415">
    <property type="entry name" value="ANKYRIN"/>
</dbReference>
<sequence>MEVDDGPATMQEMVREFAELLRQSNDEGAKRMVTRVAGILDATDDSGRSTPHFAAVGGCLPILQLAISQDKAAANRTDDLSFSLKLFQLAAIFPPKANFASDRKERQRRMGWTPLMIAASAGRVEVVRYLLSLSEVDVNHRNNNRQTALHYAASKNHAEIAHLLLEAGADVNAADKFGATPLHRAASQGHERIVRMLLGQPKIYIDARNSEGNTPLFLACEEGREDAAIFLARNGASLTLKNKEEQCALDVVKTSDLLTKLRNAEQHAHAMQH</sequence>
<dbReference type="OrthoDB" id="1577640at2759"/>
<evidence type="ECO:0000313" key="5">
    <source>
        <dbReference type="Proteomes" id="UP000252519"/>
    </source>
</evidence>
<name>A0A368H885_ANCCA</name>
<dbReference type="Pfam" id="PF00023">
    <property type="entry name" value="Ank"/>
    <property type="match status" value="2"/>
</dbReference>
<dbReference type="GO" id="GO:0045944">
    <property type="term" value="P:positive regulation of transcription by RNA polymerase II"/>
    <property type="evidence" value="ECO:0007669"/>
    <property type="project" value="TreeGrafter"/>
</dbReference>
<dbReference type="InterPro" id="IPR036770">
    <property type="entry name" value="Ankyrin_rpt-contain_sf"/>
</dbReference>
<dbReference type="PROSITE" id="PS50297">
    <property type="entry name" value="ANK_REP_REGION"/>
    <property type="match status" value="4"/>
</dbReference>
<dbReference type="EMBL" id="JOJR01000013">
    <property type="protein sequence ID" value="RCN51495.1"/>
    <property type="molecule type" value="Genomic_DNA"/>
</dbReference>
<accession>A0A368H885</accession>
<dbReference type="InterPro" id="IPR050663">
    <property type="entry name" value="Ankyrin-SOCS_Box"/>
</dbReference>
<keyword evidence="2 3" id="KW-0040">ANK repeat</keyword>
<evidence type="ECO:0000313" key="4">
    <source>
        <dbReference type="EMBL" id="RCN51495.1"/>
    </source>
</evidence>
<dbReference type="Pfam" id="PF12796">
    <property type="entry name" value="Ank_2"/>
    <property type="match status" value="1"/>
</dbReference>
<protein>
    <submittedName>
        <fullName evidence="4">Ankyrin repeat protein</fullName>
    </submittedName>
</protein>
<evidence type="ECO:0000256" key="1">
    <source>
        <dbReference type="ARBA" id="ARBA00022737"/>
    </source>
</evidence>
<dbReference type="STRING" id="29170.A0A368H885"/>
<dbReference type="Gene3D" id="1.25.40.20">
    <property type="entry name" value="Ankyrin repeat-containing domain"/>
    <property type="match status" value="3"/>
</dbReference>
<dbReference type="SUPFAM" id="SSF48403">
    <property type="entry name" value="Ankyrin repeat"/>
    <property type="match status" value="1"/>
</dbReference>
<dbReference type="Proteomes" id="UP000252519">
    <property type="component" value="Unassembled WGS sequence"/>
</dbReference>
<dbReference type="PROSITE" id="PS50088">
    <property type="entry name" value="ANK_REPEAT"/>
    <property type="match status" value="4"/>
</dbReference>
<dbReference type="GO" id="GO:0005634">
    <property type="term" value="C:nucleus"/>
    <property type="evidence" value="ECO:0007669"/>
    <property type="project" value="TreeGrafter"/>
</dbReference>
<keyword evidence="5" id="KW-1185">Reference proteome</keyword>
<dbReference type="GO" id="GO:0000976">
    <property type="term" value="F:transcription cis-regulatory region binding"/>
    <property type="evidence" value="ECO:0007669"/>
    <property type="project" value="TreeGrafter"/>
</dbReference>